<proteinExistence type="predicted"/>
<gene>
    <name evidence="1" type="ORF">M404DRAFT_996207</name>
</gene>
<dbReference type="Proteomes" id="UP000054217">
    <property type="component" value="Unassembled WGS sequence"/>
</dbReference>
<sequence length="85" mass="9475">MYFRTFLGKAIDYLSPRALIAIHDVFHPPLSHRKKQTCKGDVIRATRFHTLITPATGNQRAAPVHRAKFVPSAPPCLQGDARSPL</sequence>
<dbReference type="EMBL" id="KN831954">
    <property type="protein sequence ID" value="KIO09385.1"/>
    <property type="molecule type" value="Genomic_DNA"/>
</dbReference>
<accession>A0A0C3P7K5</accession>
<organism evidence="1 2">
    <name type="scientific">Pisolithus tinctorius Marx 270</name>
    <dbReference type="NCBI Taxonomy" id="870435"/>
    <lineage>
        <taxon>Eukaryota</taxon>
        <taxon>Fungi</taxon>
        <taxon>Dikarya</taxon>
        <taxon>Basidiomycota</taxon>
        <taxon>Agaricomycotina</taxon>
        <taxon>Agaricomycetes</taxon>
        <taxon>Agaricomycetidae</taxon>
        <taxon>Boletales</taxon>
        <taxon>Sclerodermatineae</taxon>
        <taxon>Pisolithaceae</taxon>
        <taxon>Pisolithus</taxon>
    </lineage>
</organism>
<evidence type="ECO:0000313" key="2">
    <source>
        <dbReference type="Proteomes" id="UP000054217"/>
    </source>
</evidence>
<protein>
    <submittedName>
        <fullName evidence="1">Uncharacterized protein</fullName>
    </submittedName>
</protein>
<dbReference type="HOGENOM" id="CLU_2513532_0_0_1"/>
<reference evidence="1 2" key="1">
    <citation type="submission" date="2014-04" db="EMBL/GenBank/DDBJ databases">
        <authorList>
            <consortium name="DOE Joint Genome Institute"/>
            <person name="Kuo A."/>
            <person name="Kohler A."/>
            <person name="Costa M.D."/>
            <person name="Nagy L.G."/>
            <person name="Floudas D."/>
            <person name="Copeland A."/>
            <person name="Barry K.W."/>
            <person name="Cichocki N."/>
            <person name="Veneault-Fourrey C."/>
            <person name="LaButti K."/>
            <person name="Lindquist E.A."/>
            <person name="Lipzen A."/>
            <person name="Lundell T."/>
            <person name="Morin E."/>
            <person name="Murat C."/>
            <person name="Sun H."/>
            <person name="Tunlid A."/>
            <person name="Henrissat B."/>
            <person name="Grigoriev I.V."/>
            <person name="Hibbett D.S."/>
            <person name="Martin F."/>
            <person name="Nordberg H.P."/>
            <person name="Cantor M.N."/>
            <person name="Hua S.X."/>
        </authorList>
    </citation>
    <scope>NUCLEOTIDE SEQUENCE [LARGE SCALE GENOMIC DNA]</scope>
    <source>
        <strain evidence="1 2">Marx 270</strain>
    </source>
</reference>
<name>A0A0C3P7K5_PISTI</name>
<reference evidence="2" key="2">
    <citation type="submission" date="2015-01" db="EMBL/GenBank/DDBJ databases">
        <title>Evolutionary Origins and Diversification of the Mycorrhizal Mutualists.</title>
        <authorList>
            <consortium name="DOE Joint Genome Institute"/>
            <consortium name="Mycorrhizal Genomics Consortium"/>
            <person name="Kohler A."/>
            <person name="Kuo A."/>
            <person name="Nagy L.G."/>
            <person name="Floudas D."/>
            <person name="Copeland A."/>
            <person name="Barry K.W."/>
            <person name="Cichocki N."/>
            <person name="Veneault-Fourrey C."/>
            <person name="LaButti K."/>
            <person name="Lindquist E.A."/>
            <person name="Lipzen A."/>
            <person name="Lundell T."/>
            <person name="Morin E."/>
            <person name="Murat C."/>
            <person name="Riley R."/>
            <person name="Ohm R."/>
            <person name="Sun H."/>
            <person name="Tunlid A."/>
            <person name="Henrissat B."/>
            <person name="Grigoriev I.V."/>
            <person name="Hibbett D.S."/>
            <person name="Martin F."/>
        </authorList>
    </citation>
    <scope>NUCLEOTIDE SEQUENCE [LARGE SCALE GENOMIC DNA]</scope>
    <source>
        <strain evidence="2">Marx 270</strain>
    </source>
</reference>
<evidence type="ECO:0000313" key="1">
    <source>
        <dbReference type="EMBL" id="KIO09385.1"/>
    </source>
</evidence>
<dbReference type="InParanoid" id="A0A0C3P7K5"/>
<keyword evidence="2" id="KW-1185">Reference proteome</keyword>
<dbReference type="AlphaFoldDB" id="A0A0C3P7K5"/>